<dbReference type="SUPFAM" id="SSF51569">
    <property type="entry name" value="Aldolase"/>
    <property type="match status" value="1"/>
</dbReference>
<dbReference type="GO" id="GO:0008840">
    <property type="term" value="F:4-hydroxy-tetrahydrodipicolinate synthase activity"/>
    <property type="evidence" value="ECO:0007669"/>
    <property type="project" value="TreeGrafter"/>
</dbReference>
<evidence type="ECO:0000313" key="3">
    <source>
        <dbReference type="Proteomes" id="UP000593758"/>
    </source>
</evidence>
<dbReference type="InterPro" id="IPR013785">
    <property type="entry name" value="Aldolase_TIM"/>
</dbReference>
<dbReference type="PANTHER" id="PTHR12128">
    <property type="entry name" value="DIHYDRODIPICOLINATE SYNTHASE"/>
    <property type="match status" value="1"/>
</dbReference>
<evidence type="ECO:0000313" key="2">
    <source>
        <dbReference type="EMBL" id="QOR69711.1"/>
    </source>
</evidence>
<dbReference type="EMBL" id="CP063169">
    <property type="protein sequence ID" value="QOR69711.1"/>
    <property type="molecule type" value="Genomic_DNA"/>
</dbReference>
<protein>
    <submittedName>
        <fullName evidence="2">Dihydrodipicolinate synthase family protein</fullName>
    </submittedName>
</protein>
<dbReference type="RefSeq" id="WP_193496285.1">
    <property type="nucleotide sequence ID" value="NZ_CP063169.1"/>
</dbReference>
<dbReference type="Proteomes" id="UP000593758">
    <property type="component" value="Chromosome"/>
</dbReference>
<sequence>MEATTPRRTREQITARLREGLVIPALPLALREDSTFDERYQAAVVRYYAAAGAGGVAAAVHTTQFEIRDPGTRLLEPVLELTAEVLAETGLLKIAGVAGDEETAVAEAELAARLGYDAVLLIPPRSGATDETQMLARARSVADVIPVIGFYLQEAIGGPRLSAAFWREFAEIENVVAVKIAPFDRYRTLDVVSAVLSSSRADQIALYTGNDDNIIGDLITPFTGGRWIDGGLLGQWAVGTHAAAGLMTRVHAARAGEDEAVRELTARAPELTELNAAVFDAENNFRGCIAGVNAVLWWQGLLPSMRCLNPGEVLSPGQEDRIRGALARYPWTSDKDFIADRLSEWLR</sequence>
<name>A0A7M1SQJ5_9MICO</name>
<gene>
    <name evidence="2" type="ORF">IM660_13680</name>
</gene>
<organism evidence="2 3">
    <name type="scientific">Ruania alkalisoli</name>
    <dbReference type="NCBI Taxonomy" id="2779775"/>
    <lineage>
        <taxon>Bacteria</taxon>
        <taxon>Bacillati</taxon>
        <taxon>Actinomycetota</taxon>
        <taxon>Actinomycetes</taxon>
        <taxon>Micrococcales</taxon>
        <taxon>Ruaniaceae</taxon>
        <taxon>Ruania</taxon>
    </lineage>
</organism>
<accession>A0A7M1SQJ5</accession>
<dbReference type="Pfam" id="PF00701">
    <property type="entry name" value="DHDPS"/>
    <property type="match status" value="1"/>
</dbReference>
<evidence type="ECO:0000256" key="1">
    <source>
        <dbReference type="ARBA" id="ARBA00023239"/>
    </source>
</evidence>
<proteinExistence type="predicted"/>
<dbReference type="Gene3D" id="3.20.20.70">
    <property type="entry name" value="Aldolase class I"/>
    <property type="match status" value="1"/>
</dbReference>
<reference evidence="2 3" key="1">
    <citation type="submission" date="2020-10" db="EMBL/GenBank/DDBJ databases">
        <title>Haloactinobacterium sp. RN3S43, a bacterium isolated from saline soil.</title>
        <authorList>
            <person name="Sun J.-Q."/>
        </authorList>
    </citation>
    <scope>NUCLEOTIDE SEQUENCE [LARGE SCALE GENOMIC DNA]</scope>
    <source>
        <strain evidence="2 3">RN3S43</strain>
    </source>
</reference>
<dbReference type="SMART" id="SM01130">
    <property type="entry name" value="DHDPS"/>
    <property type="match status" value="1"/>
</dbReference>
<keyword evidence="3" id="KW-1185">Reference proteome</keyword>
<dbReference type="AlphaFoldDB" id="A0A7M1SQJ5"/>
<dbReference type="InterPro" id="IPR002220">
    <property type="entry name" value="DapA-like"/>
</dbReference>
<dbReference type="KEGG" id="halt:IM660_13680"/>
<keyword evidence="1" id="KW-0456">Lyase</keyword>
<dbReference type="CDD" id="cd00408">
    <property type="entry name" value="DHDPS-like"/>
    <property type="match status" value="1"/>
</dbReference>
<dbReference type="PANTHER" id="PTHR12128:SF51">
    <property type="entry name" value="BLL4205 PROTEIN"/>
    <property type="match status" value="1"/>
</dbReference>